<evidence type="ECO:0000259" key="1">
    <source>
        <dbReference type="Pfam" id="PF00561"/>
    </source>
</evidence>
<dbReference type="PANTHER" id="PTHR43433:SF5">
    <property type="entry name" value="AB HYDROLASE-1 DOMAIN-CONTAINING PROTEIN"/>
    <property type="match status" value="1"/>
</dbReference>
<dbReference type="EMBL" id="CP038266">
    <property type="protein sequence ID" value="QBR90643.1"/>
    <property type="molecule type" value="Genomic_DNA"/>
</dbReference>
<evidence type="ECO:0000313" key="2">
    <source>
        <dbReference type="EMBL" id="QBR90643.1"/>
    </source>
</evidence>
<dbReference type="Gene3D" id="3.40.50.1820">
    <property type="entry name" value="alpha/beta hydrolase"/>
    <property type="match status" value="1"/>
</dbReference>
<feature type="domain" description="AB hydrolase-1" evidence="1">
    <location>
        <begin position="29"/>
        <end position="239"/>
    </location>
</feature>
<keyword evidence="3" id="KW-1185">Reference proteome</keyword>
<dbReference type="InterPro" id="IPR050471">
    <property type="entry name" value="AB_hydrolase"/>
</dbReference>
<dbReference type="Pfam" id="PF00561">
    <property type="entry name" value="Abhydrolase_1"/>
    <property type="match status" value="1"/>
</dbReference>
<dbReference type="PANTHER" id="PTHR43433">
    <property type="entry name" value="HYDROLASE, ALPHA/BETA FOLD FAMILY PROTEIN"/>
    <property type="match status" value="1"/>
</dbReference>
<accession>A0ABX5SZX4</accession>
<keyword evidence="2" id="KW-0378">Hydrolase</keyword>
<reference evidence="2 3" key="1">
    <citation type="submission" date="2019-03" db="EMBL/GenBank/DDBJ databases">
        <authorList>
            <person name="Dong K."/>
        </authorList>
    </citation>
    <scope>NUCLEOTIDE SEQUENCE [LARGE SCALE GENOMIC DNA]</scope>
    <source>
        <strain evidence="3">dk512</strain>
    </source>
</reference>
<dbReference type="SUPFAM" id="SSF53474">
    <property type="entry name" value="alpha/beta-Hydrolases"/>
    <property type="match status" value="1"/>
</dbReference>
<evidence type="ECO:0000313" key="3">
    <source>
        <dbReference type="Proteomes" id="UP000295748"/>
    </source>
</evidence>
<protein>
    <submittedName>
        <fullName evidence="2">Alpha/beta hydrolase</fullName>
    </submittedName>
</protein>
<gene>
    <name evidence="2" type="ORF">E4K62_07200</name>
</gene>
<sequence length="268" mass="27735">MHGSPGAVPVVVVPGGPCRDPAYLGDLAGLAQTRTLVILHPRGTPATGGLSRGWWTDAADLLGVADHLRAPTVDVIAHSAGTRLALAGAAQHPGRIRSLALVTPAAAWLTGAPHDGEALAAERNEPEIARALASMKGEAPTDETAFQRAVAAEAAAGYARWTPTERQHAAVGAMTWAAASAWFRDIPGDAAARIRAAPLPPTFVLGGRADILSGVEPVRAYADALGADLTLLENCGHYPWVEQPVAFRAALDDWLLLRTSSAPSIGSV</sequence>
<name>A0ABX5SZX4_9MICO</name>
<dbReference type="Proteomes" id="UP000295748">
    <property type="component" value="Chromosome"/>
</dbReference>
<proteinExistence type="predicted"/>
<dbReference type="GO" id="GO:0016787">
    <property type="term" value="F:hydrolase activity"/>
    <property type="evidence" value="ECO:0007669"/>
    <property type="project" value="UniProtKB-KW"/>
</dbReference>
<organism evidence="2 3">
    <name type="scientific">Microbacterium wangchenii</name>
    <dbReference type="NCBI Taxonomy" id="2541726"/>
    <lineage>
        <taxon>Bacteria</taxon>
        <taxon>Bacillati</taxon>
        <taxon>Actinomycetota</taxon>
        <taxon>Actinomycetes</taxon>
        <taxon>Micrococcales</taxon>
        <taxon>Microbacteriaceae</taxon>
        <taxon>Microbacterium</taxon>
    </lineage>
</organism>
<dbReference type="InterPro" id="IPR000073">
    <property type="entry name" value="AB_hydrolase_1"/>
</dbReference>
<dbReference type="InterPro" id="IPR029058">
    <property type="entry name" value="AB_hydrolase_fold"/>
</dbReference>